<dbReference type="GO" id="GO:0005506">
    <property type="term" value="F:iron ion binding"/>
    <property type="evidence" value="ECO:0007669"/>
    <property type="project" value="InterPro"/>
</dbReference>
<dbReference type="Proteomes" id="UP000727993">
    <property type="component" value="Unassembled WGS sequence"/>
</dbReference>
<dbReference type="SUPFAM" id="SSF48264">
    <property type="entry name" value="Cytochrome P450"/>
    <property type="match status" value="1"/>
</dbReference>
<sequence>MTVNAGTSTDSTAQVGTPPEDPSDWFVVAERWTDMDAWHRAVGDIRRTTPVVYADRPGFDPFWVLTRHADVFEASRDNQTWHNTERSVLGPEADYDKLTASGMPMPKTLVHLDGQDHTDHRKVTNDWFKPAAVSKRQPRIDSIVDEFVERLRGLGGRCDFARDIAQPFTLRVIMDIYGVPPEDEPLMLELTQGIFGAADPEYLGDAASVDAKVMESVMRFIQFFAEVTQDRQACPTDDLASVIANGKIDGCPMDGEHQLWYYIIVATAGHDTTSFALSGGLELLARDPSQWAALAADPDLVNNAADEIIRYTSPVRHFMRYAQSDTRIGGVEIPTGGRVLLSYPSANRDEAVFDDPDRFNITRPDADKLLSFGVGAHFCLGAQFARRELRTMLLRLSQELDHVELDGEVSYAQSHFVSGVKSLPVTYSFR</sequence>
<protein>
    <submittedName>
        <fullName evidence="9">Cytochrome P450</fullName>
    </submittedName>
</protein>
<proteinExistence type="inferred from homology"/>
<evidence type="ECO:0000313" key="10">
    <source>
        <dbReference type="Proteomes" id="UP000727993"/>
    </source>
</evidence>
<dbReference type="GO" id="GO:0020037">
    <property type="term" value="F:heme binding"/>
    <property type="evidence" value="ECO:0007669"/>
    <property type="project" value="InterPro"/>
</dbReference>
<comment type="caution">
    <text evidence="9">The sequence shown here is derived from an EMBL/GenBank/DDBJ whole genome shotgun (WGS) entry which is preliminary data.</text>
</comment>
<reference evidence="9 10" key="1">
    <citation type="submission" date="2020-10" db="EMBL/GenBank/DDBJ databases">
        <title>Connecting structure to function with the recovery of over 1000 high-quality activated sludge metagenome-assembled genomes encoding full-length rRNA genes using long-read sequencing.</title>
        <authorList>
            <person name="Singleton C.M."/>
            <person name="Petriglieri F."/>
            <person name="Kristensen J.M."/>
            <person name="Kirkegaard R.H."/>
            <person name="Michaelsen T.Y."/>
            <person name="Andersen M.H."/>
            <person name="Karst S.M."/>
            <person name="Dueholm M.S."/>
            <person name="Nielsen P.H."/>
            <person name="Albertsen M."/>
        </authorList>
    </citation>
    <scope>NUCLEOTIDE SEQUENCE [LARGE SCALE GENOMIC DNA]</scope>
    <source>
        <strain evidence="9">Lyne_18-Q3-R50-59_MAXAC.006</strain>
    </source>
</reference>
<dbReference type="GO" id="GO:0016705">
    <property type="term" value="F:oxidoreductase activity, acting on paired donors, with incorporation or reduction of molecular oxygen"/>
    <property type="evidence" value="ECO:0007669"/>
    <property type="project" value="InterPro"/>
</dbReference>
<evidence type="ECO:0000256" key="3">
    <source>
        <dbReference type="ARBA" id="ARBA00022723"/>
    </source>
</evidence>
<dbReference type="InterPro" id="IPR036396">
    <property type="entry name" value="Cyt_P450_sf"/>
</dbReference>
<dbReference type="EMBL" id="JADJZA010000002">
    <property type="protein sequence ID" value="MBK9296406.1"/>
    <property type="molecule type" value="Genomic_DNA"/>
</dbReference>
<dbReference type="FunFam" id="1.10.630.10:FF:000018">
    <property type="entry name" value="Cytochrome P450 monooxygenase"/>
    <property type="match status" value="1"/>
</dbReference>
<dbReference type="InterPro" id="IPR002397">
    <property type="entry name" value="Cyt_P450_B"/>
</dbReference>
<keyword evidence="3 7" id="KW-0479">Metal-binding</keyword>
<name>A0A936NCA6_9ACTN</name>
<evidence type="ECO:0000256" key="5">
    <source>
        <dbReference type="ARBA" id="ARBA00023004"/>
    </source>
</evidence>
<dbReference type="InterPro" id="IPR017972">
    <property type="entry name" value="Cyt_P450_CS"/>
</dbReference>
<dbReference type="PANTHER" id="PTHR46696">
    <property type="entry name" value="P450, PUTATIVE (EUROFUNG)-RELATED"/>
    <property type="match status" value="1"/>
</dbReference>
<accession>A0A936NCA6</accession>
<evidence type="ECO:0000256" key="1">
    <source>
        <dbReference type="ARBA" id="ARBA00010617"/>
    </source>
</evidence>
<keyword evidence="2 7" id="KW-0349">Heme</keyword>
<dbReference type="InterPro" id="IPR001128">
    <property type="entry name" value="Cyt_P450"/>
</dbReference>
<dbReference type="PROSITE" id="PS00086">
    <property type="entry name" value="CYTOCHROME_P450"/>
    <property type="match status" value="1"/>
</dbReference>
<feature type="compositionally biased region" description="Polar residues" evidence="8">
    <location>
        <begin position="1"/>
        <end position="15"/>
    </location>
</feature>
<evidence type="ECO:0000313" key="9">
    <source>
        <dbReference type="EMBL" id="MBK9296406.1"/>
    </source>
</evidence>
<evidence type="ECO:0000256" key="2">
    <source>
        <dbReference type="ARBA" id="ARBA00022617"/>
    </source>
</evidence>
<dbReference type="PANTHER" id="PTHR46696:SF1">
    <property type="entry name" value="CYTOCHROME P450 YJIB-RELATED"/>
    <property type="match status" value="1"/>
</dbReference>
<gene>
    <name evidence="9" type="ORF">IPN02_06015</name>
</gene>
<dbReference type="CDD" id="cd11033">
    <property type="entry name" value="CYP142-like"/>
    <property type="match status" value="1"/>
</dbReference>
<dbReference type="Pfam" id="PF00067">
    <property type="entry name" value="p450"/>
    <property type="match status" value="1"/>
</dbReference>
<keyword evidence="4 7" id="KW-0560">Oxidoreductase</keyword>
<evidence type="ECO:0000256" key="4">
    <source>
        <dbReference type="ARBA" id="ARBA00023002"/>
    </source>
</evidence>
<dbReference type="Gene3D" id="1.10.630.10">
    <property type="entry name" value="Cytochrome P450"/>
    <property type="match status" value="1"/>
</dbReference>
<keyword evidence="6 7" id="KW-0503">Monooxygenase</keyword>
<organism evidence="9 10">
    <name type="scientific">Candidatus Neomicrothrix subdominans</name>
    <dbReference type="NCBI Taxonomy" id="2954438"/>
    <lineage>
        <taxon>Bacteria</taxon>
        <taxon>Bacillati</taxon>
        <taxon>Actinomycetota</taxon>
        <taxon>Acidimicrobiia</taxon>
        <taxon>Acidimicrobiales</taxon>
        <taxon>Microthrixaceae</taxon>
        <taxon>Candidatus Neomicrothrix</taxon>
    </lineage>
</organism>
<dbReference type="PRINTS" id="PR00385">
    <property type="entry name" value="P450"/>
</dbReference>
<dbReference type="AlphaFoldDB" id="A0A936NCA6"/>
<comment type="similarity">
    <text evidence="1 7">Belongs to the cytochrome P450 family.</text>
</comment>
<dbReference type="GO" id="GO:0004497">
    <property type="term" value="F:monooxygenase activity"/>
    <property type="evidence" value="ECO:0007669"/>
    <property type="project" value="UniProtKB-KW"/>
</dbReference>
<dbReference type="PRINTS" id="PR00359">
    <property type="entry name" value="BP450"/>
</dbReference>
<keyword evidence="5 7" id="KW-0408">Iron</keyword>
<evidence type="ECO:0000256" key="8">
    <source>
        <dbReference type="SAM" id="MobiDB-lite"/>
    </source>
</evidence>
<evidence type="ECO:0000256" key="7">
    <source>
        <dbReference type="RuleBase" id="RU000461"/>
    </source>
</evidence>
<evidence type="ECO:0000256" key="6">
    <source>
        <dbReference type="ARBA" id="ARBA00023033"/>
    </source>
</evidence>
<feature type="region of interest" description="Disordered" evidence="8">
    <location>
        <begin position="1"/>
        <end position="23"/>
    </location>
</feature>